<evidence type="ECO:0000256" key="1">
    <source>
        <dbReference type="SAM" id="Phobius"/>
    </source>
</evidence>
<comment type="caution">
    <text evidence="2">The sequence shown here is derived from an EMBL/GenBank/DDBJ whole genome shotgun (WGS) entry which is preliminary data.</text>
</comment>
<reference evidence="3" key="1">
    <citation type="submission" date="2019-02" db="EMBL/GenBank/DDBJ databases">
        <title>Draft genome sequence of Planktothrix agardhii NIES-905.</title>
        <authorList>
            <person name="Yamaguchi H."/>
            <person name="Suzuki S."/>
            <person name="Kawachi M."/>
        </authorList>
    </citation>
    <scope>NUCLEOTIDE SEQUENCE [LARGE SCALE GENOMIC DNA]</scope>
    <source>
        <strain evidence="3">CCAP 1459/11A</strain>
    </source>
</reference>
<evidence type="ECO:0000313" key="2">
    <source>
        <dbReference type="EMBL" id="GDZ94255.1"/>
    </source>
</evidence>
<name>A0A4P5ZW13_PLAAG</name>
<dbReference type="AlphaFoldDB" id="A0A4P5ZW13"/>
<dbReference type="EMBL" id="BJCD01000042">
    <property type="protein sequence ID" value="GDZ94255.1"/>
    <property type="molecule type" value="Genomic_DNA"/>
</dbReference>
<sequence length="117" mass="13508">MIEKTNYGLFRKLLAYAKFTVWVGFLGWILPINAIKTPAFLMFLVSGIAIAYIYVEDHSHTKKQIKERLIDGLSSKLTSSLDNPQLYLEFEKHIRPLAKKIYAIITNFHFQTKSVNS</sequence>
<feature type="transmembrane region" description="Helical" evidence="1">
    <location>
        <begin position="12"/>
        <end position="31"/>
    </location>
</feature>
<evidence type="ECO:0000313" key="3">
    <source>
        <dbReference type="Proteomes" id="UP000299794"/>
    </source>
</evidence>
<feature type="transmembrane region" description="Helical" evidence="1">
    <location>
        <begin position="37"/>
        <end position="55"/>
    </location>
</feature>
<organism evidence="2 3">
    <name type="scientific">Planktothrix agardhii CCAP 1459/11A</name>
    <dbReference type="NCBI Taxonomy" id="282420"/>
    <lineage>
        <taxon>Bacteria</taxon>
        <taxon>Bacillati</taxon>
        <taxon>Cyanobacteriota</taxon>
        <taxon>Cyanophyceae</taxon>
        <taxon>Oscillatoriophycideae</taxon>
        <taxon>Oscillatoriales</taxon>
        <taxon>Microcoleaceae</taxon>
        <taxon>Planktothrix</taxon>
    </lineage>
</organism>
<protein>
    <submittedName>
        <fullName evidence="2">Uncharacterized protein</fullName>
    </submittedName>
</protein>
<proteinExistence type="predicted"/>
<keyword evidence="1" id="KW-0472">Membrane</keyword>
<gene>
    <name evidence="2" type="ORF">PA905_22080</name>
</gene>
<accession>A0A4P5ZW13</accession>
<keyword evidence="1" id="KW-0812">Transmembrane</keyword>
<keyword evidence="1" id="KW-1133">Transmembrane helix</keyword>
<dbReference type="Proteomes" id="UP000299794">
    <property type="component" value="Unassembled WGS sequence"/>
</dbReference>